<dbReference type="Proteomes" id="UP000253410">
    <property type="component" value="Unassembled WGS sequence"/>
</dbReference>
<proteinExistence type="predicted"/>
<feature type="transmembrane region" description="Helical" evidence="1">
    <location>
        <begin position="76"/>
        <end position="95"/>
    </location>
</feature>
<comment type="caution">
    <text evidence="2">The sequence shown here is derived from an EMBL/GenBank/DDBJ whole genome shotgun (WGS) entry which is preliminary data.</text>
</comment>
<dbReference type="AlphaFoldDB" id="A0A365XW06"/>
<feature type="transmembrane region" description="Helical" evidence="1">
    <location>
        <begin position="44"/>
        <end position="64"/>
    </location>
</feature>
<keyword evidence="3" id="KW-1185">Reference proteome</keyword>
<keyword evidence="1" id="KW-0812">Transmembrane</keyword>
<keyword evidence="1" id="KW-1133">Transmembrane helix</keyword>
<name>A0A365XW06_9BACT</name>
<evidence type="ECO:0000256" key="1">
    <source>
        <dbReference type="SAM" id="Phobius"/>
    </source>
</evidence>
<keyword evidence="1" id="KW-0472">Membrane</keyword>
<dbReference type="EMBL" id="QFFJ01000002">
    <property type="protein sequence ID" value="RBL89765.1"/>
    <property type="molecule type" value="Genomic_DNA"/>
</dbReference>
<evidence type="ECO:0000313" key="3">
    <source>
        <dbReference type="Proteomes" id="UP000253410"/>
    </source>
</evidence>
<evidence type="ECO:0000313" key="2">
    <source>
        <dbReference type="EMBL" id="RBL89765.1"/>
    </source>
</evidence>
<protein>
    <submittedName>
        <fullName evidence="2">Uncharacterized protein</fullName>
    </submittedName>
</protein>
<sequence>MRTLIVICGIHSLIFALFHCLFWNKLNWKNELKKITPNNQAVMQILNLRVIYIFFFHSFLCIYFSTELLYTRLGNAILIGSSLFWIGRTIEQFFFKQLLPFKHPVNIIVTILFIIGSVIYLIPFTNLN</sequence>
<organism evidence="2 3">
    <name type="scientific">Chitinophaga flava</name>
    <dbReference type="NCBI Taxonomy" id="2259036"/>
    <lineage>
        <taxon>Bacteria</taxon>
        <taxon>Pseudomonadati</taxon>
        <taxon>Bacteroidota</taxon>
        <taxon>Chitinophagia</taxon>
        <taxon>Chitinophagales</taxon>
        <taxon>Chitinophagaceae</taxon>
        <taxon>Chitinophaga</taxon>
    </lineage>
</organism>
<accession>A0A365XW06</accession>
<feature type="transmembrane region" description="Helical" evidence="1">
    <location>
        <begin position="107"/>
        <end position="127"/>
    </location>
</feature>
<gene>
    <name evidence="2" type="ORF">DF182_25070</name>
</gene>
<reference evidence="2 3" key="1">
    <citation type="submission" date="2018-05" db="EMBL/GenBank/DDBJ databases">
        <title>Chitinophaga sp. K3CV102501T nov., isolated from isolated from a monsoon evergreen broad-leaved forest soil.</title>
        <authorList>
            <person name="Lv Y."/>
        </authorList>
    </citation>
    <scope>NUCLEOTIDE SEQUENCE [LARGE SCALE GENOMIC DNA]</scope>
    <source>
        <strain evidence="2 3">GDMCC 1.1325</strain>
    </source>
</reference>